<dbReference type="GO" id="GO:0019843">
    <property type="term" value="F:rRNA binding"/>
    <property type="evidence" value="ECO:0007669"/>
    <property type="project" value="UniProtKB-UniRule"/>
</dbReference>
<evidence type="ECO:0000256" key="7">
    <source>
        <dbReference type="RuleBase" id="RU003872"/>
    </source>
</evidence>
<keyword evidence="4 6" id="KW-0689">Ribosomal protein</keyword>
<dbReference type="GO" id="GO:0022627">
    <property type="term" value="C:cytosolic small ribosomal subunit"/>
    <property type="evidence" value="ECO:0007669"/>
    <property type="project" value="UniProtKB-UniRule"/>
</dbReference>
<evidence type="ECO:0000256" key="3">
    <source>
        <dbReference type="ARBA" id="ARBA00022884"/>
    </source>
</evidence>
<dbReference type="InterPro" id="IPR000266">
    <property type="entry name" value="Ribosomal_uS17"/>
</dbReference>
<dbReference type="PANTHER" id="PTHR10744">
    <property type="entry name" value="40S RIBOSOMAL PROTEIN S11 FAMILY MEMBER"/>
    <property type="match status" value="1"/>
</dbReference>
<comment type="similarity">
    <text evidence="1 6 7">Belongs to the universal ribosomal protein uS17 family.</text>
</comment>
<dbReference type="CDD" id="cd00364">
    <property type="entry name" value="Ribosomal_uS17"/>
    <property type="match status" value="1"/>
</dbReference>
<accession>A0A6F8ZJ84</accession>
<dbReference type="HAMAP" id="MF_01345_B">
    <property type="entry name" value="Ribosomal_uS17_B"/>
    <property type="match status" value="1"/>
</dbReference>
<evidence type="ECO:0000256" key="6">
    <source>
        <dbReference type="HAMAP-Rule" id="MF_01345"/>
    </source>
</evidence>
<dbReference type="KEGG" id="hfv:R50_2442"/>
<proteinExistence type="inferred from homology"/>
<dbReference type="PRINTS" id="PR00973">
    <property type="entry name" value="RIBOSOMALS17"/>
</dbReference>
<dbReference type="EMBL" id="LR778114">
    <property type="protein sequence ID" value="CAB1129939.1"/>
    <property type="molecule type" value="Genomic_DNA"/>
</dbReference>
<keyword evidence="9" id="KW-1185">Reference proteome</keyword>
<evidence type="ECO:0000256" key="5">
    <source>
        <dbReference type="ARBA" id="ARBA00023274"/>
    </source>
</evidence>
<protein>
    <recommendedName>
        <fullName evidence="6">Small ribosomal subunit protein uS17</fullName>
    </recommendedName>
</protein>
<dbReference type="NCBIfam" id="TIGR03635">
    <property type="entry name" value="uS17_bact"/>
    <property type="match status" value="1"/>
</dbReference>
<dbReference type="InterPro" id="IPR019979">
    <property type="entry name" value="Ribosomal_uS17_CS"/>
</dbReference>
<comment type="subunit">
    <text evidence="6">Part of the 30S ribosomal subunit.</text>
</comment>
<dbReference type="GO" id="GO:0003735">
    <property type="term" value="F:structural constituent of ribosome"/>
    <property type="evidence" value="ECO:0007669"/>
    <property type="project" value="UniProtKB-UniRule"/>
</dbReference>
<reference evidence="8 9" key="1">
    <citation type="submission" date="2020-02" db="EMBL/GenBank/DDBJ databases">
        <authorList>
            <person name="Hogendoorn C."/>
        </authorList>
    </citation>
    <scope>NUCLEOTIDE SEQUENCE [LARGE SCALE GENOMIC DNA]</scope>
    <source>
        <strain evidence="8">R501</strain>
    </source>
</reference>
<keyword evidence="2 6" id="KW-0699">rRNA-binding</keyword>
<dbReference type="PANTHER" id="PTHR10744:SF1">
    <property type="entry name" value="SMALL RIBOSOMAL SUBUNIT PROTEIN US17M"/>
    <property type="match status" value="1"/>
</dbReference>
<dbReference type="Proteomes" id="UP000503399">
    <property type="component" value="Chromosome"/>
</dbReference>
<dbReference type="NCBIfam" id="NF004123">
    <property type="entry name" value="PRK05610.1"/>
    <property type="match status" value="1"/>
</dbReference>
<comment type="function">
    <text evidence="6">One of the primary rRNA binding proteins, it binds specifically to the 5'-end of 16S ribosomal RNA.</text>
</comment>
<keyword evidence="5 6" id="KW-0687">Ribonucleoprotein</keyword>
<organism evidence="8 9">
    <name type="scientific">Candidatus Hydrogenisulfobacillus filiaventi</name>
    <dbReference type="NCBI Taxonomy" id="2707344"/>
    <lineage>
        <taxon>Bacteria</taxon>
        <taxon>Bacillati</taxon>
        <taxon>Bacillota</taxon>
        <taxon>Clostridia</taxon>
        <taxon>Eubacteriales</taxon>
        <taxon>Clostridiales Family XVII. Incertae Sedis</taxon>
        <taxon>Candidatus Hydrogenisulfobacillus</taxon>
    </lineage>
</organism>
<dbReference type="GO" id="GO:0006412">
    <property type="term" value="P:translation"/>
    <property type="evidence" value="ECO:0007669"/>
    <property type="project" value="UniProtKB-UniRule"/>
</dbReference>
<keyword evidence="3 6" id="KW-0694">RNA-binding</keyword>
<evidence type="ECO:0000256" key="1">
    <source>
        <dbReference type="ARBA" id="ARBA00010254"/>
    </source>
</evidence>
<evidence type="ECO:0000313" key="8">
    <source>
        <dbReference type="EMBL" id="CAB1129939.1"/>
    </source>
</evidence>
<dbReference type="InterPro" id="IPR019984">
    <property type="entry name" value="Ribosomal_uS17_bact/chlr"/>
</dbReference>
<dbReference type="InterPro" id="IPR012340">
    <property type="entry name" value="NA-bd_OB-fold"/>
</dbReference>
<dbReference type="Gene3D" id="2.40.50.140">
    <property type="entry name" value="Nucleic acid-binding proteins"/>
    <property type="match status" value="1"/>
</dbReference>
<dbReference type="Pfam" id="PF00366">
    <property type="entry name" value="Ribosomal_S17"/>
    <property type="match status" value="1"/>
</dbReference>
<evidence type="ECO:0000313" key="9">
    <source>
        <dbReference type="Proteomes" id="UP000503399"/>
    </source>
</evidence>
<evidence type="ECO:0000256" key="4">
    <source>
        <dbReference type="ARBA" id="ARBA00022980"/>
    </source>
</evidence>
<dbReference type="FunFam" id="2.40.50.140:FF:000123">
    <property type="entry name" value="30S ribosomal protein S17"/>
    <property type="match status" value="1"/>
</dbReference>
<dbReference type="AlphaFoldDB" id="A0A6F8ZJ84"/>
<dbReference type="PROSITE" id="PS00056">
    <property type="entry name" value="RIBOSOMAL_S17"/>
    <property type="match status" value="1"/>
</dbReference>
<dbReference type="SUPFAM" id="SSF50249">
    <property type="entry name" value="Nucleic acid-binding proteins"/>
    <property type="match status" value="1"/>
</dbReference>
<name>A0A6F8ZJ84_9FIRM</name>
<evidence type="ECO:0000256" key="2">
    <source>
        <dbReference type="ARBA" id="ARBA00022730"/>
    </source>
</evidence>
<sequence length="98" mass="11298">MAEEAAGGRQAPKSYGNRKVRVGRVVSDKMDKTVVVAVESLVAHPLYGKRIRRTKKFKAHDEENRCRVGDKVRIVETRPLSKEKRWRVVEILERAEEL</sequence>
<gene>
    <name evidence="6 8" type="primary">rpsQ</name>
    <name evidence="8" type="ORF">R50_2442</name>
</gene>